<dbReference type="EMBL" id="OY882879">
    <property type="protein sequence ID" value="CAK6450448.1"/>
    <property type="molecule type" value="Genomic_DNA"/>
</dbReference>
<proteinExistence type="predicted"/>
<evidence type="ECO:0000313" key="2">
    <source>
        <dbReference type="EMBL" id="CAK6450448.1"/>
    </source>
</evidence>
<accession>A0ABP0AKI4</accession>
<organism evidence="2 3">
    <name type="scientific">Pipistrellus nathusii</name>
    <name type="common">Nathusius' pipistrelle</name>
    <dbReference type="NCBI Taxonomy" id="59473"/>
    <lineage>
        <taxon>Eukaryota</taxon>
        <taxon>Metazoa</taxon>
        <taxon>Chordata</taxon>
        <taxon>Craniata</taxon>
        <taxon>Vertebrata</taxon>
        <taxon>Euteleostomi</taxon>
        <taxon>Mammalia</taxon>
        <taxon>Eutheria</taxon>
        <taxon>Laurasiatheria</taxon>
        <taxon>Chiroptera</taxon>
        <taxon>Yangochiroptera</taxon>
        <taxon>Vespertilionidae</taxon>
        <taxon>Pipistrellus</taxon>
    </lineage>
</organism>
<keyword evidence="3" id="KW-1185">Reference proteome</keyword>
<name>A0ABP0AKI4_PIPNA</name>
<protein>
    <submittedName>
        <fullName evidence="2">Uncharacterized protein</fullName>
    </submittedName>
</protein>
<sequence>MRVHRPLPAGERELHQNFPSPPTPFPTPACCLRGYRGGEPECSRLVRVWGSSCCLYPFFFPLLPWSHWGKEIRCSDNISNYETNLNPVLSDTLFVESHQ</sequence>
<evidence type="ECO:0000313" key="3">
    <source>
        <dbReference type="Proteomes" id="UP001314169"/>
    </source>
</evidence>
<feature type="region of interest" description="Disordered" evidence="1">
    <location>
        <begin position="1"/>
        <end position="24"/>
    </location>
</feature>
<reference evidence="2" key="1">
    <citation type="submission" date="2023-12" db="EMBL/GenBank/DDBJ databases">
        <authorList>
            <person name="Brown T."/>
        </authorList>
    </citation>
    <scope>NUCLEOTIDE SEQUENCE</scope>
</reference>
<gene>
    <name evidence="2" type="ORF">MPIPNATIZW_LOCUS18754</name>
</gene>
<dbReference type="Proteomes" id="UP001314169">
    <property type="component" value="Chromosome X"/>
</dbReference>
<evidence type="ECO:0000256" key="1">
    <source>
        <dbReference type="SAM" id="MobiDB-lite"/>
    </source>
</evidence>